<dbReference type="AlphaFoldDB" id="A0A0H5QMD5"/>
<evidence type="ECO:0000313" key="2">
    <source>
        <dbReference type="EMBL" id="CRZ02742.1"/>
    </source>
</evidence>
<proteinExistence type="predicted"/>
<sequence length="228" mass="25970">MFRSLIAFQSAIHIRPILIIGLYQQDPYNPHRPNNATPKDVADSDRSPWRLGGVLANTGRIGRLQVGTSNSPKKTTFGNDRKTGSDISRSACVLRKELAREFAIENVLFWEACNRYLRQSTSSSGFTETAAGRLRNAKEIHDMYLAENSPLEVNLDGKILSEFRELFSQQGPGQLRTVDALFRAASQTILRLMEDNFFTRFKDRHPELWTEFLRQRHENVVLVSISTT</sequence>
<dbReference type="CDD" id="cd07440">
    <property type="entry name" value="RGS"/>
    <property type="match status" value="1"/>
</dbReference>
<feature type="domain" description="RGS" evidence="1">
    <location>
        <begin position="93"/>
        <end position="201"/>
    </location>
</feature>
<dbReference type="Pfam" id="PF00615">
    <property type="entry name" value="RGS"/>
    <property type="match status" value="1"/>
</dbReference>
<dbReference type="PANTHER" id="PTHR10845">
    <property type="entry name" value="REGULATOR OF G PROTEIN SIGNALING"/>
    <property type="match status" value="1"/>
</dbReference>
<organism evidence="2">
    <name type="scientific">Spongospora subterranea</name>
    <dbReference type="NCBI Taxonomy" id="70186"/>
    <lineage>
        <taxon>Eukaryota</taxon>
        <taxon>Sar</taxon>
        <taxon>Rhizaria</taxon>
        <taxon>Endomyxa</taxon>
        <taxon>Phytomyxea</taxon>
        <taxon>Plasmodiophorida</taxon>
        <taxon>Plasmodiophoridae</taxon>
        <taxon>Spongospora</taxon>
    </lineage>
</organism>
<dbReference type="InterPro" id="IPR036305">
    <property type="entry name" value="RGS_sf"/>
</dbReference>
<dbReference type="EMBL" id="HACM01002300">
    <property type="protein sequence ID" value="CRZ02742.1"/>
    <property type="molecule type" value="Transcribed_RNA"/>
</dbReference>
<dbReference type="Gene3D" id="1.10.167.10">
    <property type="entry name" value="Regulator of G-protein Signalling 4, domain 2"/>
    <property type="match status" value="1"/>
</dbReference>
<dbReference type="PROSITE" id="PS50132">
    <property type="entry name" value="RGS"/>
    <property type="match status" value="1"/>
</dbReference>
<dbReference type="InterPro" id="IPR016137">
    <property type="entry name" value="RGS"/>
</dbReference>
<name>A0A0H5QMD5_9EUKA</name>
<accession>A0A0H5QMD5</accession>
<protein>
    <recommendedName>
        <fullName evidence="1">RGS domain-containing protein</fullName>
    </recommendedName>
</protein>
<dbReference type="PANTHER" id="PTHR10845:SF192">
    <property type="entry name" value="DOUBLE HIT, ISOFORM B"/>
    <property type="match status" value="1"/>
</dbReference>
<dbReference type="SMART" id="SM00315">
    <property type="entry name" value="RGS"/>
    <property type="match status" value="1"/>
</dbReference>
<dbReference type="InterPro" id="IPR044926">
    <property type="entry name" value="RGS_subdomain_2"/>
</dbReference>
<reference evidence="2" key="1">
    <citation type="submission" date="2015-04" db="EMBL/GenBank/DDBJ databases">
        <title>The genome sequence of the plant pathogenic Rhizarian Plasmodiophora brassicae reveals insights in its biotrophic life cycle and the origin of chitin synthesis.</title>
        <authorList>
            <person name="Schwelm A."/>
            <person name="Fogelqvist J."/>
            <person name="Knaust A."/>
            <person name="Julke S."/>
            <person name="Lilja T."/>
            <person name="Dhandapani V."/>
            <person name="Bonilla-Rosso G."/>
            <person name="Karlsson M."/>
            <person name="Shevchenko A."/>
            <person name="Choi S.R."/>
            <person name="Kim H.G."/>
            <person name="Park J.Y."/>
            <person name="Lim Y.P."/>
            <person name="Ludwig-Muller J."/>
            <person name="Dixelius C."/>
        </authorList>
    </citation>
    <scope>NUCLEOTIDE SEQUENCE</scope>
    <source>
        <tissue evidence="2">Potato root galls</tissue>
    </source>
</reference>
<evidence type="ECO:0000259" key="1">
    <source>
        <dbReference type="PROSITE" id="PS50132"/>
    </source>
</evidence>
<dbReference type="PRINTS" id="PR01301">
    <property type="entry name" value="RGSPROTEIN"/>
</dbReference>
<dbReference type="SUPFAM" id="SSF48097">
    <property type="entry name" value="Regulator of G-protein signaling, RGS"/>
    <property type="match status" value="1"/>
</dbReference>